<feature type="modified residue" description="4-aspartylphosphate" evidence="2">
    <location>
        <position position="70"/>
    </location>
</feature>
<gene>
    <name evidence="5" type="ORF">CLV92_1059</name>
</gene>
<dbReference type="RefSeq" id="WP_104432317.1">
    <property type="nucleotide sequence ID" value="NZ_PTJD01000005.1"/>
</dbReference>
<accession>A0A2S6IP21</accession>
<dbReference type="InterPro" id="IPR039420">
    <property type="entry name" value="WalR-like"/>
</dbReference>
<name>A0A2S6IP21_9ACTN</name>
<feature type="domain" description="HTH luxR-type" evidence="3">
    <location>
        <begin position="132"/>
        <end position="197"/>
    </location>
</feature>
<dbReference type="Pfam" id="PF00072">
    <property type="entry name" value="Response_reg"/>
    <property type="match status" value="1"/>
</dbReference>
<dbReference type="CDD" id="cd06170">
    <property type="entry name" value="LuxR_C_like"/>
    <property type="match status" value="1"/>
</dbReference>
<dbReference type="InterPro" id="IPR016032">
    <property type="entry name" value="Sig_transdc_resp-reg_C-effctor"/>
</dbReference>
<dbReference type="Gene3D" id="1.10.10.10">
    <property type="entry name" value="Winged helix-like DNA-binding domain superfamily/Winged helix DNA-binding domain"/>
    <property type="match status" value="1"/>
</dbReference>
<dbReference type="PROSITE" id="PS50110">
    <property type="entry name" value="RESPONSE_REGULATORY"/>
    <property type="match status" value="1"/>
</dbReference>
<dbReference type="Gene3D" id="3.40.50.2300">
    <property type="match status" value="1"/>
</dbReference>
<dbReference type="Proteomes" id="UP000239485">
    <property type="component" value="Unassembled WGS sequence"/>
</dbReference>
<reference evidence="5 6" key="1">
    <citation type="submission" date="2018-02" db="EMBL/GenBank/DDBJ databases">
        <title>Genomic Encyclopedia of Archaeal and Bacterial Type Strains, Phase II (KMG-II): from individual species to whole genera.</title>
        <authorList>
            <person name="Goeker M."/>
        </authorList>
    </citation>
    <scope>NUCLEOTIDE SEQUENCE [LARGE SCALE GENOMIC DNA]</scope>
    <source>
        <strain evidence="5 6">DSM 22857</strain>
    </source>
</reference>
<evidence type="ECO:0000313" key="5">
    <source>
        <dbReference type="EMBL" id="PPK95915.1"/>
    </source>
</evidence>
<keyword evidence="2" id="KW-0597">Phosphoprotein</keyword>
<dbReference type="InterPro" id="IPR011006">
    <property type="entry name" value="CheY-like_superfamily"/>
</dbReference>
<dbReference type="SUPFAM" id="SSF46894">
    <property type="entry name" value="C-terminal effector domain of the bipartite response regulators"/>
    <property type="match status" value="1"/>
</dbReference>
<evidence type="ECO:0000313" key="6">
    <source>
        <dbReference type="Proteomes" id="UP000239485"/>
    </source>
</evidence>
<evidence type="ECO:0000259" key="3">
    <source>
        <dbReference type="PROSITE" id="PS50043"/>
    </source>
</evidence>
<dbReference type="PROSITE" id="PS50043">
    <property type="entry name" value="HTH_LUXR_2"/>
    <property type="match status" value="1"/>
</dbReference>
<dbReference type="PANTHER" id="PTHR43214">
    <property type="entry name" value="TWO-COMPONENT RESPONSE REGULATOR"/>
    <property type="match status" value="1"/>
</dbReference>
<dbReference type="SUPFAM" id="SSF52172">
    <property type="entry name" value="CheY-like"/>
    <property type="match status" value="1"/>
</dbReference>
<evidence type="ECO:0000256" key="1">
    <source>
        <dbReference type="ARBA" id="ARBA00023125"/>
    </source>
</evidence>
<dbReference type="OrthoDB" id="9808843at2"/>
<dbReference type="Pfam" id="PF00196">
    <property type="entry name" value="GerE"/>
    <property type="match status" value="1"/>
</dbReference>
<feature type="domain" description="Response regulatory" evidence="4">
    <location>
        <begin position="20"/>
        <end position="134"/>
    </location>
</feature>
<protein>
    <submittedName>
        <fullName evidence="5">LuxR family two component transcriptional regulator</fullName>
    </submittedName>
</protein>
<dbReference type="InterPro" id="IPR000792">
    <property type="entry name" value="Tscrpt_reg_LuxR_C"/>
</dbReference>
<keyword evidence="6" id="KW-1185">Reference proteome</keyword>
<proteinExistence type="predicted"/>
<dbReference type="AlphaFoldDB" id="A0A2S6IP21"/>
<dbReference type="GO" id="GO:0006355">
    <property type="term" value="P:regulation of DNA-templated transcription"/>
    <property type="evidence" value="ECO:0007669"/>
    <property type="project" value="InterPro"/>
</dbReference>
<keyword evidence="1" id="KW-0238">DNA-binding</keyword>
<dbReference type="EMBL" id="PTJD01000005">
    <property type="protein sequence ID" value="PPK95915.1"/>
    <property type="molecule type" value="Genomic_DNA"/>
</dbReference>
<dbReference type="InterPro" id="IPR036388">
    <property type="entry name" value="WH-like_DNA-bd_sf"/>
</dbReference>
<dbReference type="SMART" id="SM00448">
    <property type="entry name" value="REC"/>
    <property type="match status" value="1"/>
</dbReference>
<sequence length="200" mass="20729">MTALVERPGMAVPSRLGRFAALVAVADPATRESVTRTLRLLGAANVEHATSVAQARALARTGPRALFVADAGLPDGSGAQLVSELRAAGWNRCVVLSTNADPFAVRGAVAAGVRCYLVTTRPEGAGPDARQGDNGVDSLSEREIEVLQHVADGRSNKDTGALLGLSALTVKSHLARIARKLGTGDRAEMVAICLRSGVIQ</sequence>
<evidence type="ECO:0000256" key="2">
    <source>
        <dbReference type="PROSITE-ProRule" id="PRU00169"/>
    </source>
</evidence>
<organism evidence="5 6">
    <name type="scientific">Kineococcus xinjiangensis</name>
    <dbReference type="NCBI Taxonomy" id="512762"/>
    <lineage>
        <taxon>Bacteria</taxon>
        <taxon>Bacillati</taxon>
        <taxon>Actinomycetota</taxon>
        <taxon>Actinomycetes</taxon>
        <taxon>Kineosporiales</taxon>
        <taxon>Kineosporiaceae</taxon>
        <taxon>Kineococcus</taxon>
    </lineage>
</organism>
<dbReference type="PRINTS" id="PR00038">
    <property type="entry name" value="HTHLUXR"/>
</dbReference>
<evidence type="ECO:0000259" key="4">
    <source>
        <dbReference type="PROSITE" id="PS50110"/>
    </source>
</evidence>
<dbReference type="GO" id="GO:0003677">
    <property type="term" value="F:DNA binding"/>
    <property type="evidence" value="ECO:0007669"/>
    <property type="project" value="UniProtKB-KW"/>
</dbReference>
<dbReference type="SMART" id="SM00421">
    <property type="entry name" value="HTH_LUXR"/>
    <property type="match status" value="1"/>
</dbReference>
<dbReference type="InterPro" id="IPR001789">
    <property type="entry name" value="Sig_transdc_resp-reg_receiver"/>
</dbReference>
<comment type="caution">
    <text evidence="5">The sequence shown here is derived from an EMBL/GenBank/DDBJ whole genome shotgun (WGS) entry which is preliminary data.</text>
</comment>
<dbReference type="GO" id="GO:0000160">
    <property type="term" value="P:phosphorelay signal transduction system"/>
    <property type="evidence" value="ECO:0007669"/>
    <property type="project" value="InterPro"/>
</dbReference>